<dbReference type="AlphaFoldDB" id="L8GUX4"/>
<dbReference type="GO" id="GO:0005737">
    <property type="term" value="C:cytoplasm"/>
    <property type="evidence" value="ECO:0007669"/>
    <property type="project" value="UniProtKB-SubCell"/>
</dbReference>
<feature type="domain" description="COP9 signalosome complex subunit 3 N-terminal helical repeats" evidence="9">
    <location>
        <begin position="74"/>
        <end position="222"/>
    </location>
</feature>
<dbReference type="InterPro" id="IPR055089">
    <property type="entry name" value="COP9_N"/>
</dbReference>
<name>L8GUX4_ACACF</name>
<keyword evidence="11" id="KW-1185">Reference proteome</keyword>
<feature type="domain" description="PCI" evidence="8">
    <location>
        <begin position="254"/>
        <end position="315"/>
    </location>
</feature>
<dbReference type="OrthoDB" id="29061at2759"/>
<dbReference type="RefSeq" id="XP_004337914.1">
    <property type="nucleotide sequence ID" value="XM_004337866.1"/>
</dbReference>
<comment type="similarity">
    <text evidence="3">Belongs to the CSN3 family.</text>
</comment>
<organism evidence="10 11">
    <name type="scientific">Acanthamoeba castellanii (strain ATCC 30010 / Neff)</name>
    <dbReference type="NCBI Taxonomy" id="1257118"/>
    <lineage>
        <taxon>Eukaryota</taxon>
        <taxon>Amoebozoa</taxon>
        <taxon>Discosea</taxon>
        <taxon>Longamoebia</taxon>
        <taxon>Centramoebida</taxon>
        <taxon>Acanthamoebidae</taxon>
        <taxon>Acanthamoeba</taxon>
    </lineage>
</organism>
<evidence type="ECO:0000256" key="5">
    <source>
        <dbReference type="ARBA" id="ARBA00022490"/>
    </source>
</evidence>
<evidence type="ECO:0000313" key="11">
    <source>
        <dbReference type="Proteomes" id="UP000011083"/>
    </source>
</evidence>
<dbReference type="Proteomes" id="UP000011083">
    <property type="component" value="Unassembled WGS sequence"/>
</dbReference>
<reference evidence="10 11" key="1">
    <citation type="journal article" date="2013" name="Genome Biol.">
        <title>Genome of Acanthamoeba castellanii highlights extensive lateral gene transfer and early evolution of tyrosine kinase signaling.</title>
        <authorList>
            <person name="Clarke M."/>
            <person name="Lohan A.J."/>
            <person name="Liu B."/>
            <person name="Lagkouvardos I."/>
            <person name="Roy S."/>
            <person name="Zafar N."/>
            <person name="Bertelli C."/>
            <person name="Schilde C."/>
            <person name="Kianianmomeni A."/>
            <person name="Burglin T.R."/>
            <person name="Frech C."/>
            <person name="Turcotte B."/>
            <person name="Kopec K.O."/>
            <person name="Synnott J.M."/>
            <person name="Choo C."/>
            <person name="Paponov I."/>
            <person name="Finkler A."/>
            <person name="Soon Heng Tan C."/>
            <person name="Hutchins A.P."/>
            <person name="Weinmeier T."/>
            <person name="Rattei T."/>
            <person name="Chu J.S."/>
            <person name="Gimenez G."/>
            <person name="Irimia M."/>
            <person name="Rigden D.J."/>
            <person name="Fitzpatrick D.A."/>
            <person name="Lorenzo-Morales J."/>
            <person name="Bateman A."/>
            <person name="Chiu C.H."/>
            <person name="Tang P."/>
            <person name="Hegemann P."/>
            <person name="Fromm H."/>
            <person name="Raoult D."/>
            <person name="Greub G."/>
            <person name="Miranda-Saavedra D."/>
            <person name="Chen N."/>
            <person name="Nash P."/>
            <person name="Ginger M.L."/>
            <person name="Horn M."/>
            <person name="Schaap P."/>
            <person name="Caler L."/>
            <person name="Loftus B."/>
        </authorList>
    </citation>
    <scope>NUCLEOTIDE SEQUENCE [LARGE SCALE GENOMIC DNA]</scope>
    <source>
        <strain evidence="10 11">Neff</strain>
    </source>
</reference>
<evidence type="ECO:0000256" key="3">
    <source>
        <dbReference type="ARBA" id="ARBA00007084"/>
    </source>
</evidence>
<dbReference type="KEGG" id="acan:ACA1_188490"/>
<accession>L8GUX4</accession>
<keyword evidence="5" id="KW-0963">Cytoplasm</keyword>
<dbReference type="PANTHER" id="PTHR10758">
    <property type="entry name" value="26S PROTEASOME NON-ATPASE REGULATORY SUBUNIT 3/COP9 SIGNALOSOME COMPLEX SUBUNIT 3"/>
    <property type="match status" value="1"/>
</dbReference>
<keyword evidence="6" id="KW-0736">Signalosome</keyword>
<dbReference type="GO" id="GO:0006511">
    <property type="term" value="P:ubiquitin-dependent protein catabolic process"/>
    <property type="evidence" value="ECO:0007669"/>
    <property type="project" value="TreeGrafter"/>
</dbReference>
<sequence length="323" mass="36172">MDKLITAIQTTDVNSEKDLKNLRSTLQKAEEVLFKHLPHLDEALSILDPKIHTLGWMYILAVKSIAGAVDPARYVAQKFAEIHQEQKTPLAAIKLLKIAITKLRPNSESLTPLHADFLQTCLLAKDYRAALPVLSDEVLALANPESYNLKARDVLRFFYYGGMIYTGVKNFGKALEFFKMGFTVPAIVLSAVMAECYKKYVLVSLLHQGAVKPAPKYTSSIVQRNLKGLCPQYQDFANAYASNNTDELHKVATQHAEVFTKDNNFGLVKQCIQDLYRRNIKRHTQTFLTLSLSQIAESVKLASPKDAEKAILRMVISVFGLSP</sequence>
<dbReference type="InterPro" id="IPR050756">
    <property type="entry name" value="CSN3"/>
</dbReference>
<dbReference type="GeneID" id="14916517"/>
<comment type="subcellular location">
    <subcellularLocation>
        <location evidence="2">Cytoplasm</location>
    </subcellularLocation>
    <subcellularLocation>
        <location evidence="1">Nucleus</location>
    </subcellularLocation>
</comment>
<evidence type="ECO:0000259" key="8">
    <source>
        <dbReference type="Pfam" id="PF01399"/>
    </source>
</evidence>
<proteinExistence type="inferred from homology"/>
<keyword evidence="7" id="KW-0539">Nucleus</keyword>
<dbReference type="OMA" id="NHYHDLV"/>
<evidence type="ECO:0000256" key="2">
    <source>
        <dbReference type="ARBA" id="ARBA00004496"/>
    </source>
</evidence>
<evidence type="ECO:0000256" key="7">
    <source>
        <dbReference type="ARBA" id="ARBA00023242"/>
    </source>
</evidence>
<dbReference type="STRING" id="1257118.L8GUX4"/>
<dbReference type="Pfam" id="PF01399">
    <property type="entry name" value="PCI"/>
    <property type="match status" value="1"/>
</dbReference>
<evidence type="ECO:0000259" key="9">
    <source>
        <dbReference type="Pfam" id="PF22788"/>
    </source>
</evidence>
<dbReference type="GO" id="GO:0008180">
    <property type="term" value="C:COP9 signalosome"/>
    <property type="evidence" value="ECO:0007669"/>
    <property type="project" value="UniProtKB-KW"/>
</dbReference>
<dbReference type="PANTHER" id="PTHR10758:SF1">
    <property type="entry name" value="COP9 SIGNALOSOME COMPLEX SUBUNIT 3"/>
    <property type="match status" value="1"/>
</dbReference>
<dbReference type="InterPro" id="IPR000717">
    <property type="entry name" value="PCI_dom"/>
</dbReference>
<evidence type="ECO:0000256" key="1">
    <source>
        <dbReference type="ARBA" id="ARBA00004123"/>
    </source>
</evidence>
<dbReference type="EMBL" id="KB008020">
    <property type="protein sequence ID" value="ELR15901.1"/>
    <property type="molecule type" value="Genomic_DNA"/>
</dbReference>
<dbReference type="VEuPathDB" id="AmoebaDB:ACA1_188490"/>
<protein>
    <recommendedName>
        <fullName evidence="4">COP9 signalosome complex subunit 3</fullName>
    </recommendedName>
</protein>
<evidence type="ECO:0000256" key="4">
    <source>
        <dbReference type="ARBA" id="ARBA00014878"/>
    </source>
</evidence>
<dbReference type="Pfam" id="PF22788">
    <property type="entry name" value="COP9_hel_rpt"/>
    <property type="match status" value="2"/>
</dbReference>
<evidence type="ECO:0000256" key="6">
    <source>
        <dbReference type="ARBA" id="ARBA00022790"/>
    </source>
</evidence>
<gene>
    <name evidence="10" type="ORF">ACA1_188490</name>
</gene>
<feature type="domain" description="COP9 signalosome complex subunit 3 N-terminal helical repeats" evidence="9">
    <location>
        <begin position="17"/>
        <end position="64"/>
    </location>
</feature>
<evidence type="ECO:0000313" key="10">
    <source>
        <dbReference type="EMBL" id="ELR15901.1"/>
    </source>
</evidence>